<protein>
    <submittedName>
        <fullName evidence="1">Uncharacterized protein</fullName>
    </submittedName>
</protein>
<sequence>MEELSDFLIAQESDLAKFYDMLFRRFVEKVKIQSMAEVEFVKEEVLVAIKHNDGNISLIKYDVSNVFL</sequence>
<dbReference type="HOGENOM" id="CLU_2787071_0_0_9"/>
<gene>
    <name evidence="1" type="ORF">DESME_04780</name>
</gene>
<name>W0EC80_9FIRM</name>
<organism evidence="1 2">
    <name type="scientific">Desulfitobacterium metallireducens DSM 15288</name>
    <dbReference type="NCBI Taxonomy" id="871968"/>
    <lineage>
        <taxon>Bacteria</taxon>
        <taxon>Bacillati</taxon>
        <taxon>Bacillota</taxon>
        <taxon>Clostridia</taxon>
        <taxon>Eubacteriales</taxon>
        <taxon>Desulfitobacteriaceae</taxon>
        <taxon>Desulfitobacterium</taxon>
    </lineage>
</organism>
<dbReference type="KEGG" id="dmt:DESME_04780"/>
<evidence type="ECO:0000313" key="1">
    <source>
        <dbReference type="EMBL" id="AHF08485.1"/>
    </source>
</evidence>
<dbReference type="STRING" id="871968.DESME_04780"/>
<dbReference type="AlphaFoldDB" id="W0EC80"/>
<keyword evidence="2" id="KW-1185">Reference proteome</keyword>
<reference evidence="1 2" key="1">
    <citation type="submission" date="2013-12" db="EMBL/GenBank/DDBJ databases">
        <authorList>
            <consortium name="DOE Joint Genome Institute"/>
            <person name="Smidt H."/>
            <person name="Huntemann M."/>
            <person name="Han J."/>
            <person name="Chen A."/>
            <person name="Kyrpides N."/>
            <person name="Mavromatis K."/>
            <person name="Markowitz V."/>
            <person name="Palaniappan K."/>
            <person name="Ivanova N."/>
            <person name="Schaumberg A."/>
            <person name="Pati A."/>
            <person name="Liolios K."/>
            <person name="Nordberg H.P."/>
            <person name="Cantor M.N."/>
            <person name="Hua S.X."/>
            <person name="Woyke T."/>
        </authorList>
    </citation>
    <scope>NUCLEOTIDE SEQUENCE [LARGE SCALE GENOMIC DNA]</scope>
    <source>
        <strain evidence="2">DSM 15288</strain>
    </source>
</reference>
<accession>W0EC80</accession>
<evidence type="ECO:0000313" key="2">
    <source>
        <dbReference type="Proteomes" id="UP000010847"/>
    </source>
</evidence>
<proteinExistence type="predicted"/>
<dbReference type="Proteomes" id="UP000010847">
    <property type="component" value="Chromosome"/>
</dbReference>
<dbReference type="EMBL" id="CP007032">
    <property type="protein sequence ID" value="AHF08485.1"/>
    <property type="molecule type" value="Genomic_DNA"/>
</dbReference>